<dbReference type="AlphaFoldDB" id="A0A6J7Q5H2"/>
<organism evidence="1">
    <name type="scientific">freshwater metagenome</name>
    <dbReference type="NCBI Taxonomy" id="449393"/>
    <lineage>
        <taxon>unclassified sequences</taxon>
        <taxon>metagenomes</taxon>
        <taxon>ecological metagenomes</taxon>
    </lineage>
</organism>
<accession>A0A6J7Q5H2</accession>
<proteinExistence type="predicted"/>
<reference evidence="1" key="1">
    <citation type="submission" date="2020-05" db="EMBL/GenBank/DDBJ databases">
        <authorList>
            <person name="Chiriac C."/>
            <person name="Salcher M."/>
            <person name="Ghai R."/>
            <person name="Kavagutti S V."/>
        </authorList>
    </citation>
    <scope>NUCLEOTIDE SEQUENCE</scope>
</reference>
<dbReference type="EMBL" id="CAFBPD010000157">
    <property type="protein sequence ID" value="CAB5012496.1"/>
    <property type="molecule type" value="Genomic_DNA"/>
</dbReference>
<evidence type="ECO:0000313" key="1">
    <source>
        <dbReference type="EMBL" id="CAB5012496.1"/>
    </source>
</evidence>
<protein>
    <submittedName>
        <fullName evidence="1">Unannotated protein</fullName>
    </submittedName>
</protein>
<name>A0A6J7Q5H2_9ZZZZ</name>
<sequence>MGEQPRINDSLDIATRIDDLEGNELIGQVLAVKGLAGPVGAGTRRTADGDLRIRTEVLDREALLAKLIGKIPVGDPRLDGDRKALLVDMEDPVHRADVDNQVGGRRSPE</sequence>
<gene>
    <name evidence="1" type="ORF">UFOPK4061_00941</name>
</gene>